<feature type="region of interest" description="Disordered" evidence="1">
    <location>
        <begin position="96"/>
        <end position="143"/>
    </location>
</feature>
<keyword evidence="2" id="KW-1133">Transmembrane helix</keyword>
<gene>
    <name evidence="3" type="ORF">CLV52_1815</name>
</gene>
<dbReference type="RefSeq" id="WP_162850778.1">
    <property type="nucleotide sequence ID" value="NZ_BAAARP010000002.1"/>
</dbReference>
<comment type="caution">
    <text evidence="3">The sequence shown here is derived from an EMBL/GenBank/DDBJ whole genome shotgun (WGS) entry which is preliminary data.</text>
</comment>
<accession>A0A4R7FKJ4</accession>
<feature type="transmembrane region" description="Helical" evidence="2">
    <location>
        <begin position="36"/>
        <end position="57"/>
    </location>
</feature>
<keyword evidence="2" id="KW-0812">Transmembrane</keyword>
<evidence type="ECO:0000313" key="4">
    <source>
        <dbReference type="Proteomes" id="UP000295344"/>
    </source>
</evidence>
<sequence>MRSTFALLVTGLIALPVLLDVVLRTHALRTRRVLRVALYLVVVTLVFDNLLSALPVYVFDRDRTLGVFLPFAPLEDLGYIVGVVLLVAVLDAAVGARAERGTSAREGRIRTPGAARRPEGTGAGDASPPIGAAQVRDRGGPRA</sequence>
<dbReference type="AlphaFoldDB" id="A0A4R7FKJ4"/>
<evidence type="ECO:0000256" key="2">
    <source>
        <dbReference type="SAM" id="Phobius"/>
    </source>
</evidence>
<keyword evidence="2" id="KW-0472">Membrane</keyword>
<protein>
    <submittedName>
        <fullName evidence="3">Lycopene cyclase domain-containing protein</fullName>
    </submittedName>
</protein>
<organism evidence="3 4">
    <name type="scientific">Amnibacterium kyonggiense</name>
    <dbReference type="NCBI Taxonomy" id="595671"/>
    <lineage>
        <taxon>Bacteria</taxon>
        <taxon>Bacillati</taxon>
        <taxon>Actinomycetota</taxon>
        <taxon>Actinomycetes</taxon>
        <taxon>Micrococcales</taxon>
        <taxon>Microbacteriaceae</taxon>
        <taxon>Amnibacterium</taxon>
    </lineage>
</organism>
<proteinExistence type="predicted"/>
<reference evidence="3 4" key="1">
    <citation type="submission" date="2019-03" db="EMBL/GenBank/DDBJ databases">
        <title>Genomic Encyclopedia of Archaeal and Bacterial Type Strains, Phase II (KMG-II): from individual species to whole genera.</title>
        <authorList>
            <person name="Goeker M."/>
        </authorList>
    </citation>
    <scope>NUCLEOTIDE SEQUENCE [LARGE SCALE GENOMIC DNA]</scope>
    <source>
        <strain evidence="3 4">DSM 24782</strain>
    </source>
</reference>
<feature type="transmembrane region" description="Helical" evidence="2">
    <location>
        <begin position="77"/>
        <end position="96"/>
    </location>
</feature>
<keyword evidence="4" id="KW-1185">Reference proteome</keyword>
<dbReference type="Proteomes" id="UP000295344">
    <property type="component" value="Unassembled WGS sequence"/>
</dbReference>
<name>A0A4R7FKJ4_9MICO</name>
<evidence type="ECO:0000256" key="1">
    <source>
        <dbReference type="SAM" id="MobiDB-lite"/>
    </source>
</evidence>
<dbReference type="EMBL" id="SOAM01000002">
    <property type="protein sequence ID" value="TDS76876.1"/>
    <property type="molecule type" value="Genomic_DNA"/>
</dbReference>
<feature type="compositionally biased region" description="Basic and acidic residues" evidence="1">
    <location>
        <begin position="97"/>
        <end position="109"/>
    </location>
</feature>
<feature type="transmembrane region" description="Helical" evidence="2">
    <location>
        <begin position="6"/>
        <end position="24"/>
    </location>
</feature>
<evidence type="ECO:0000313" key="3">
    <source>
        <dbReference type="EMBL" id="TDS76876.1"/>
    </source>
</evidence>